<organism evidence="1 2">
    <name type="scientific">Gossypium barbadense</name>
    <name type="common">Sea Island cotton</name>
    <name type="synonym">Hibiscus barbadensis</name>
    <dbReference type="NCBI Taxonomy" id="3634"/>
    <lineage>
        <taxon>Eukaryota</taxon>
        <taxon>Viridiplantae</taxon>
        <taxon>Streptophyta</taxon>
        <taxon>Embryophyta</taxon>
        <taxon>Tracheophyta</taxon>
        <taxon>Spermatophyta</taxon>
        <taxon>Magnoliopsida</taxon>
        <taxon>eudicotyledons</taxon>
        <taxon>Gunneridae</taxon>
        <taxon>Pentapetalae</taxon>
        <taxon>rosids</taxon>
        <taxon>malvids</taxon>
        <taxon>Malvales</taxon>
        <taxon>Malvaceae</taxon>
        <taxon>Malvoideae</taxon>
        <taxon>Gossypium</taxon>
    </lineage>
</organism>
<name>A0A2P5YFJ6_GOSBA</name>
<dbReference type="AlphaFoldDB" id="A0A2P5YFJ6"/>
<sequence>MNETLAVADFTFGVSSDFSNSGVGQATKKVHRRLNLPADTEDETVDGNGRKIEETDTPKLSYKRFCSFIMYSLMLCNNQNSSFISFEITNLFTKPENLNHIGIWLKLSQMLKVLLI</sequence>
<protein>
    <submittedName>
        <fullName evidence="1">Uncharacterized protein</fullName>
    </submittedName>
</protein>
<dbReference type="EMBL" id="KZ663262">
    <property type="protein sequence ID" value="PPS14359.1"/>
    <property type="molecule type" value="Genomic_DNA"/>
</dbReference>
<gene>
    <name evidence="1" type="ORF">GOBAR_AA06198</name>
</gene>
<evidence type="ECO:0000313" key="2">
    <source>
        <dbReference type="Proteomes" id="UP000239757"/>
    </source>
</evidence>
<evidence type="ECO:0000313" key="1">
    <source>
        <dbReference type="EMBL" id="PPS14359.1"/>
    </source>
</evidence>
<accession>A0A2P5YFJ6</accession>
<dbReference type="Proteomes" id="UP000239757">
    <property type="component" value="Unassembled WGS sequence"/>
</dbReference>
<dbReference type="OrthoDB" id="998778at2759"/>
<reference evidence="1 2" key="1">
    <citation type="submission" date="2015-01" db="EMBL/GenBank/DDBJ databases">
        <title>Genome of allotetraploid Gossypium barbadense reveals genomic plasticity and fiber elongation in cotton evolution.</title>
        <authorList>
            <person name="Chen X."/>
            <person name="Liu X."/>
            <person name="Zhao B."/>
            <person name="Zheng H."/>
            <person name="Hu Y."/>
            <person name="Lu G."/>
            <person name="Yang C."/>
            <person name="Chen J."/>
            <person name="Shan C."/>
            <person name="Zhang L."/>
            <person name="Zhou Y."/>
            <person name="Wang L."/>
            <person name="Guo W."/>
            <person name="Bai Y."/>
            <person name="Ruan J."/>
            <person name="Shangguan X."/>
            <person name="Mao Y."/>
            <person name="Jiang J."/>
            <person name="Zhu Y."/>
            <person name="Lei J."/>
            <person name="Kang H."/>
            <person name="Chen S."/>
            <person name="He X."/>
            <person name="Wang R."/>
            <person name="Wang Y."/>
            <person name="Chen J."/>
            <person name="Wang L."/>
            <person name="Yu S."/>
            <person name="Wang B."/>
            <person name="Wei J."/>
            <person name="Song S."/>
            <person name="Lu X."/>
            <person name="Gao Z."/>
            <person name="Gu W."/>
            <person name="Deng X."/>
            <person name="Ma D."/>
            <person name="Wang S."/>
            <person name="Liang W."/>
            <person name="Fang L."/>
            <person name="Cai C."/>
            <person name="Zhu X."/>
            <person name="Zhou B."/>
            <person name="Zhang Y."/>
            <person name="Chen Z."/>
            <person name="Xu S."/>
            <person name="Zhu R."/>
            <person name="Wang S."/>
            <person name="Zhang T."/>
            <person name="Zhao G."/>
        </authorList>
    </citation>
    <scope>NUCLEOTIDE SEQUENCE [LARGE SCALE GENOMIC DNA]</scope>
    <source>
        <strain evidence="2">cv. Xinhai21</strain>
        <tissue evidence="1">Leaf</tissue>
    </source>
</reference>
<proteinExistence type="predicted"/>